<keyword evidence="3" id="KW-1185">Reference proteome</keyword>
<evidence type="ECO:0008006" key="4">
    <source>
        <dbReference type="Google" id="ProtNLM"/>
    </source>
</evidence>
<protein>
    <recommendedName>
        <fullName evidence="4">Alpha/beta hydrolase family protein</fullName>
    </recommendedName>
</protein>
<evidence type="ECO:0000313" key="3">
    <source>
        <dbReference type="Proteomes" id="UP000318336"/>
    </source>
</evidence>
<dbReference type="OrthoDB" id="3531232at2"/>
<dbReference type="RefSeq" id="WP_142006296.1">
    <property type="nucleotide sequence ID" value="NZ_CAJTBP010000001.1"/>
</dbReference>
<reference evidence="2 3" key="1">
    <citation type="submission" date="2019-06" db="EMBL/GenBank/DDBJ databases">
        <title>Sequencing the genomes of 1000 actinobacteria strains.</title>
        <authorList>
            <person name="Klenk H.-P."/>
        </authorList>
    </citation>
    <scope>NUCLEOTIDE SEQUENCE [LARGE SCALE GENOMIC DNA]</scope>
    <source>
        <strain evidence="2 3">DSM 24617</strain>
    </source>
</reference>
<evidence type="ECO:0000256" key="1">
    <source>
        <dbReference type="SAM" id="MobiDB-lite"/>
    </source>
</evidence>
<organism evidence="2 3">
    <name type="scientific">Barrientosiimonas humi</name>
    <dbReference type="NCBI Taxonomy" id="999931"/>
    <lineage>
        <taxon>Bacteria</taxon>
        <taxon>Bacillati</taxon>
        <taxon>Actinomycetota</taxon>
        <taxon>Actinomycetes</taxon>
        <taxon>Micrococcales</taxon>
        <taxon>Dermacoccaceae</taxon>
        <taxon>Barrientosiimonas</taxon>
    </lineage>
</organism>
<feature type="region of interest" description="Disordered" evidence="1">
    <location>
        <begin position="30"/>
        <end position="68"/>
    </location>
</feature>
<dbReference type="Gene3D" id="3.40.50.1820">
    <property type="entry name" value="alpha/beta hydrolase"/>
    <property type="match status" value="1"/>
</dbReference>
<gene>
    <name evidence="2" type="ORF">FB554_2361</name>
</gene>
<feature type="compositionally biased region" description="Low complexity" evidence="1">
    <location>
        <begin position="34"/>
        <end position="49"/>
    </location>
</feature>
<sequence>MDSFAAARFLGRVALATVAAGGLAACGSGDDRPAAGSASGPATAASSPATGPPASPSTSAPSLACLPGGRSLPGAHGTNATVTGRGATAVVFVNTADGTACDWADYAKTLVEDGTTVVAYDYATPDGPLADRQRELRGVVAGARAQGADRVVVIGGSRGGCLGLIEAASSADIDAVGVLSCAKVWNRGDPTALAGYLPKVRQPVLSVVAAQDPDVPESEVRADAAALPRASVLVVPGDEHGVPLLTQPRVTAQLTALVRGS</sequence>
<dbReference type="AlphaFoldDB" id="A0A542XEE4"/>
<comment type="caution">
    <text evidence="2">The sequence shown here is derived from an EMBL/GenBank/DDBJ whole genome shotgun (WGS) entry which is preliminary data.</text>
</comment>
<dbReference type="EMBL" id="VFOK01000001">
    <property type="protein sequence ID" value="TQL34201.1"/>
    <property type="molecule type" value="Genomic_DNA"/>
</dbReference>
<name>A0A542XEE4_9MICO</name>
<dbReference type="InterPro" id="IPR029058">
    <property type="entry name" value="AB_hydrolase_fold"/>
</dbReference>
<evidence type="ECO:0000313" key="2">
    <source>
        <dbReference type="EMBL" id="TQL34201.1"/>
    </source>
</evidence>
<proteinExistence type="predicted"/>
<dbReference type="Proteomes" id="UP000318336">
    <property type="component" value="Unassembled WGS sequence"/>
</dbReference>
<dbReference type="SUPFAM" id="SSF53474">
    <property type="entry name" value="alpha/beta-Hydrolases"/>
    <property type="match status" value="1"/>
</dbReference>
<accession>A0A542XEE4</accession>